<evidence type="ECO:0000256" key="1">
    <source>
        <dbReference type="SAM" id="MobiDB-lite"/>
    </source>
</evidence>
<dbReference type="eggNOG" id="ENOG502S22Z">
    <property type="taxonomic scope" value="Eukaryota"/>
</dbReference>
<reference evidence="4 5" key="1">
    <citation type="journal article" date="2011" name="Proc. Natl. Acad. Sci. U.S.A.">
        <title>Niche of harmful alga Aureococcus anophagefferens revealed through ecogenomics.</title>
        <authorList>
            <person name="Gobler C.J."/>
            <person name="Berry D.L."/>
            <person name="Dyhrman S.T."/>
            <person name="Wilhelm S.W."/>
            <person name="Salamov A."/>
            <person name="Lobanov A.V."/>
            <person name="Zhang Y."/>
            <person name="Collier J.L."/>
            <person name="Wurch L.L."/>
            <person name="Kustka A.B."/>
            <person name="Dill B.D."/>
            <person name="Shah M."/>
            <person name="VerBerkmoes N.C."/>
            <person name="Kuo A."/>
            <person name="Terry A."/>
            <person name="Pangilinan J."/>
            <person name="Lindquist E.A."/>
            <person name="Lucas S."/>
            <person name="Paulsen I.T."/>
            <person name="Hattenrath-Lehmann T.K."/>
            <person name="Talmage S.C."/>
            <person name="Walker E.A."/>
            <person name="Koch F."/>
            <person name="Burson A.M."/>
            <person name="Marcoval M.A."/>
            <person name="Tang Y.Z."/>
            <person name="Lecleir G.R."/>
            <person name="Coyne K.J."/>
            <person name="Berg G.M."/>
            <person name="Bertrand E.M."/>
            <person name="Saito M.A."/>
            <person name="Gladyshev V.N."/>
            <person name="Grigoriev I.V."/>
        </authorList>
    </citation>
    <scope>NUCLEOTIDE SEQUENCE [LARGE SCALE GENOMIC DNA]</scope>
    <source>
        <strain evidence="5">CCMP 1984</strain>
    </source>
</reference>
<feature type="compositionally biased region" description="Basic residues" evidence="1">
    <location>
        <begin position="747"/>
        <end position="756"/>
    </location>
</feature>
<feature type="region of interest" description="Disordered" evidence="1">
    <location>
        <begin position="314"/>
        <end position="339"/>
    </location>
</feature>
<dbReference type="Proteomes" id="UP000002729">
    <property type="component" value="Unassembled WGS sequence"/>
</dbReference>
<dbReference type="InterPro" id="IPR044862">
    <property type="entry name" value="Pro_4_hyd_alph_FE2OG_OXY"/>
</dbReference>
<dbReference type="OrthoDB" id="199674at2759"/>
<gene>
    <name evidence="4" type="ORF">AURANDRAFT_66531</name>
</gene>
<feature type="domain" description="Prolyl 4-hydroxylase alpha subunit Fe(2+) 2OG dioxygenase" evidence="3">
    <location>
        <begin position="883"/>
        <end position="971"/>
    </location>
</feature>
<sequence length="973" mass="100410">MLPPWLERTFLRGLAAAWGCALEAETLRVVKWENRTVELAATKVRWTSRTGRDTASCDACAITVSYASFFFRVPASVKVAVDGDVEGACGWATLERFSRDGRGAGAPRLEVACGGARVAVGDGPDACAVRCRGVAVEAREEDARVTLDVACVGSLDGGHHYCEVRDFDCAYRSAETVAERAALDATVRGMAKPEVVATCGDAGVVCSAAGLATAVAVSDRFSRDDGYGVFKAGRLAVRVDGSWGALTEDVSCDGGVEIMALSDDVWPRWKLEVAAPSIRTGRGDENLDVGLTARASWLKAPGWALAKARGHAGRLPGDDMSDSTARRPETPAGWIHPNAGAQPIVDGGPCFRLDVTVSGDRLAAAAPLGLLDRLWDADPLPCPSYDATLRVERLDAGGATADMATATARRSSTAGPAELDLVALEAAAGDGSWAFRERGDRPGFAFRASSKAPRAAECRCGAATVRWPDVGAPPGLDVVLSLARLTLEAPGGLVVDLDDCGVDARRDGAGQIAAAKAAASVGGAPVAAARGLVLETQTLAGGAVARSRAAADGVDVECDDAAALGAAAAAVAAAAAAYAPPPERRASALQARANAATLRCGGADVLRGAGLSAEVKAVDGKVDASLVGLFAAATAASASAAVGAPPGGPPPEGPTTLATLSGGEATRHPDLAALPWDDDAALAGASRLFDAALGAFARPAAASVEGTRRSSPAVSVPAMLRRALLLLAALAAPAHGLAKGGGFATKAKPKKEKKPKAAAPPPPLPAGMGDVAVERTSIVADGAPAPQFVGSFLMADEDVVDGVVELFRSRPQLRGQVSSASGGAPVVDTSVKDSLEMSVPPNDPSVAWRRYLLALKQCAAMYVEDYPYAGAYGPWSLTSRTNIQLYPPSGGYKTYHTERTGKGEPEGSRHLVFMTYLNDVHDAGGTEFFHQDLIVQPKKGLTLIWPSDWTFTHRGVASPTEEKMITTGWFNFQ</sequence>
<dbReference type="Pfam" id="PF13640">
    <property type="entry name" value="2OG-FeII_Oxy_3"/>
    <property type="match status" value="1"/>
</dbReference>
<dbReference type="Gene3D" id="2.60.120.620">
    <property type="entry name" value="q2cbj1_9rhob like domain"/>
    <property type="match status" value="1"/>
</dbReference>
<dbReference type="InParanoid" id="F0YHX5"/>
<dbReference type="RefSeq" id="XP_009039955.1">
    <property type="nucleotide sequence ID" value="XM_009041707.1"/>
</dbReference>
<dbReference type="KEGG" id="aaf:AURANDRAFT_66531"/>
<evidence type="ECO:0000256" key="2">
    <source>
        <dbReference type="SAM" id="SignalP"/>
    </source>
</evidence>
<name>F0YHX5_AURAN</name>
<proteinExistence type="predicted"/>
<evidence type="ECO:0000313" key="4">
    <source>
        <dbReference type="EMBL" id="EGB05307.1"/>
    </source>
</evidence>
<feature type="chain" id="PRO_5003264699" description="Prolyl 4-hydroxylase alpha subunit Fe(2+) 2OG dioxygenase domain-containing protein" evidence="2">
    <location>
        <begin position="17"/>
        <end position="973"/>
    </location>
</feature>
<organism evidence="5">
    <name type="scientific">Aureococcus anophagefferens</name>
    <name type="common">Harmful bloom alga</name>
    <dbReference type="NCBI Taxonomy" id="44056"/>
    <lineage>
        <taxon>Eukaryota</taxon>
        <taxon>Sar</taxon>
        <taxon>Stramenopiles</taxon>
        <taxon>Ochrophyta</taxon>
        <taxon>Pelagophyceae</taxon>
        <taxon>Pelagomonadales</taxon>
        <taxon>Pelagomonadaceae</taxon>
        <taxon>Aureococcus</taxon>
    </lineage>
</organism>
<dbReference type="EMBL" id="GL833142">
    <property type="protein sequence ID" value="EGB05307.1"/>
    <property type="molecule type" value="Genomic_DNA"/>
</dbReference>
<protein>
    <recommendedName>
        <fullName evidence="3">Prolyl 4-hydroxylase alpha subunit Fe(2+) 2OG dioxygenase domain-containing protein</fullName>
    </recommendedName>
</protein>
<accession>F0YHX5</accession>
<evidence type="ECO:0000313" key="5">
    <source>
        <dbReference type="Proteomes" id="UP000002729"/>
    </source>
</evidence>
<keyword evidence="5" id="KW-1185">Reference proteome</keyword>
<evidence type="ECO:0000259" key="3">
    <source>
        <dbReference type="Pfam" id="PF13640"/>
    </source>
</evidence>
<feature type="signal peptide" evidence="2">
    <location>
        <begin position="1"/>
        <end position="16"/>
    </location>
</feature>
<keyword evidence="2" id="KW-0732">Signal</keyword>
<dbReference type="GeneID" id="20225843"/>
<feature type="region of interest" description="Disordered" evidence="1">
    <location>
        <begin position="740"/>
        <end position="769"/>
    </location>
</feature>
<dbReference type="AlphaFoldDB" id="F0YHX5"/>